<comment type="caution">
    <text evidence="5">The sequence shown here is derived from an EMBL/GenBank/DDBJ whole genome shotgun (WGS) entry which is preliminary data.</text>
</comment>
<evidence type="ECO:0000313" key="5">
    <source>
        <dbReference type="EMBL" id="GHC54481.1"/>
    </source>
</evidence>
<feature type="domain" description="Sulfatase N-terminal" evidence="4">
    <location>
        <begin position="18"/>
        <end position="392"/>
    </location>
</feature>
<dbReference type="AlphaFoldDB" id="A0A918TMD8"/>
<dbReference type="Gene3D" id="3.40.720.10">
    <property type="entry name" value="Alkaline Phosphatase, subunit A"/>
    <property type="match status" value="1"/>
</dbReference>
<dbReference type="PANTHER" id="PTHR43751:SF3">
    <property type="entry name" value="SULFATASE N-TERMINAL DOMAIN-CONTAINING PROTEIN"/>
    <property type="match status" value="1"/>
</dbReference>
<protein>
    <submittedName>
        <fullName evidence="5">N-acetylgalactosamine-6-sulfatase</fullName>
    </submittedName>
</protein>
<keyword evidence="2" id="KW-0378">Hydrolase</keyword>
<evidence type="ECO:0000256" key="2">
    <source>
        <dbReference type="ARBA" id="ARBA00022801"/>
    </source>
</evidence>
<dbReference type="RefSeq" id="WP_189569917.1">
    <property type="nucleotide sequence ID" value="NZ_BMXI01000008.1"/>
</dbReference>
<dbReference type="GO" id="GO:0016787">
    <property type="term" value="F:hydrolase activity"/>
    <property type="evidence" value="ECO:0007669"/>
    <property type="project" value="UniProtKB-KW"/>
</dbReference>
<dbReference type="InterPro" id="IPR000917">
    <property type="entry name" value="Sulfatase_N"/>
</dbReference>
<dbReference type="Proteomes" id="UP000644507">
    <property type="component" value="Unassembled WGS sequence"/>
</dbReference>
<dbReference type="EMBL" id="BMXI01000008">
    <property type="protein sequence ID" value="GHC54481.1"/>
    <property type="molecule type" value="Genomic_DNA"/>
</dbReference>
<sequence length="660" mass="73816">MRFFTLLLFAAQGLTAAPNIIFILCDDLGYGDLGVTWQNERSSSKKHHTPHLDRMAAEGVLMDRHYCPAPVCAPSRGSFLTGFHQGHCGIRNNQFDKALPNDHTVASTLKAGGYRTALVGKYGLQGKGKNAAEWPAYPTKRGFDDFFGYVRHADGHVHYPAHEWPLGNSAGHRSKKQVWWNNLEVSATLDKCFTGDLFTAFAKKWIVEGLEEKPDQPFFLYLAYDTPHAALQLPTGPYPEGGGLKGGLQWTGKPGAMINTAQGQIDSWVHPDHKQPGWTKTEKRQAGMIRRLDDSVGDLLQLLKDLEIDDNTLVIFTSDNGPHDVHYLAEAKYDATRFQSYGPLNGIKRDVLEGGIRTPTLVRWPEKIPAGKVNDTPSQFHDWMTTFLAAAGLPLPAQADGVSLLATLTGQGEQEDSTVYVEYAVVGRTPNYPDFEENHRNAPRKEMQVVLVDHYKGIRTHISQPDQPFRIYDLTTDQREKDNLAGSSTRFEKLQETMQKRVLQIRRPDSSARRPYDSLPIPSISPIETEQGLRVKFQAGSFPWVPRLNELNETEVETLNFQAPVAGAVEYSGLLEISEEGEYTFELSGSIQAVLRLHQAIMIDTDSPSTKPVDSAKGTVRLEKGLHPFRLSYLTNGPSPQLIIRRKGNQNFKFTFHRSL</sequence>
<name>A0A918TMD8_9BACT</name>
<evidence type="ECO:0000313" key="6">
    <source>
        <dbReference type="Proteomes" id="UP000644507"/>
    </source>
</evidence>
<dbReference type="InterPro" id="IPR052701">
    <property type="entry name" value="GAG_Ulvan_Degrading_Sulfatases"/>
</dbReference>
<organism evidence="5 6">
    <name type="scientific">Roseibacillus persicicus</name>
    <dbReference type="NCBI Taxonomy" id="454148"/>
    <lineage>
        <taxon>Bacteria</taxon>
        <taxon>Pseudomonadati</taxon>
        <taxon>Verrucomicrobiota</taxon>
        <taxon>Verrucomicrobiia</taxon>
        <taxon>Verrucomicrobiales</taxon>
        <taxon>Verrucomicrobiaceae</taxon>
        <taxon>Roseibacillus</taxon>
    </lineage>
</organism>
<dbReference type="InterPro" id="IPR017850">
    <property type="entry name" value="Alkaline_phosphatase_core_sf"/>
</dbReference>
<evidence type="ECO:0000256" key="3">
    <source>
        <dbReference type="SAM" id="SignalP"/>
    </source>
</evidence>
<proteinExistence type="inferred from homology"/>
<keyword evidence="6" id="KW-1185">Reference proteome</keyword>
<evidence type="ECO:0000259" key="4">
    <source>
        <dbReference type="Pfam" id="PF00884"/>
    </source>
</evidence>
<gene>
    <name evidence="5" type="ORF">GCM10007100_21130</name>
</gene>
<accession>A0A918TMD8</accession>
<feature type="signal peptide" evidence="3">
    <location>
        <begin position="1"/>
        <end position="16"/>
    </location>
</feature>
<reference evidence="5" key="1">
    <citation type="journal article" date="2014" name="Int. J. Syst. Evol. Microbiol.">
        <title>Complete genome sequence of Corynebacterium casei LMG S-19264T (=DSM 44701T), isolated from a smear-ripened cheese.</title>
        <authorList>
            <consortium name="US DOE Joint Genome Institute (JGI-PGF)"/>
            <person name="Walter F."/>
            <person name="Albersmeier A."/>
            <person name="Kalinowski J."/>
            <person name="Ruckert C."/>
        </authorList>
    </citation>
    <scope>NUCLEOTIDE SEQUENCE</scope>
    <source>
        <strain evidence="5">KCTC 12988</strain>
    </source>
</reference>
<dbReference type="PROSITE" id="PS00523">
    <property type="entry name" value="SULFATASE_1"/>
    <property type="match status" value="1"/>
</dbReference>
<feature type="chain" id="PRO_5037655756" evidence="3">
    <location>
        <begin position="17"/>
        <end position="660"/>
    </location>
</feature>
<dbReference type="SUPFAM" id="SSF53649">
    <property type="entry name" value="Alkaline phosphatase-like"/>
    <property type="match status" value="1"/>
</dbReference>
<dbReference type="PANTHER" id="PTHR43751">
    <property type="entry name" value="SULFATASE"/>
    <property type="match status" value="1"/>
</dbReference>
<dbReference type="Pfam" id="PF00884">
    <property type="entry name" value="Sulfatase"/>
    <property type="match status" value="1"/>
</dbReference>
<dbReference type="InterPro" id="IPR024607">
    <property type="entry name" value="Sulfatase_CS"/>
</dbReference>
<keyword evidence="3" id="KW-0732">Signal</keyword>
<reference evidence="5" key="2">
    <citation type="submission" date="2020-09" db="EMBL/GenBank/DDBJ databases">
        <authorList>
            <person name="Sun Q."/>
            <person name="Kim S."/>
        </authorList>
    </citation>
    <scope>NUCLEOTIDE SEQUENCE</scope>
    <source>
        <strain evidence="5">KCTC 12988</strain>
    </source>
</reference>
<comment type="similarity">
    <text evidence="1">Belongs to the sulfatase family.</text>
</comment>
<evidence type="ECO:0000256" key="1">
    <source>
        <dbReference type="ARBA" id="ARBA00008779"/>
    </source>
</evidence>